<feature type="domain" description="Magnesium chelatase subunit H N-terminal" evidence="12">
    <location>
        <begin position="2"/>
        <end position="163"/>
    </location>
</feature>
<dbReference type="CDD" id="cd10150">
    <property type="entry name" value="CobN_like"/>
    <property type="match status" value="1"/>
</dbReference>
<protein>
    <recommendedName>
        <fullName evidence="2">magnesium chelatase</fullName>
        <ecNumber evidence="2">6.6.1.1</ecNumber>
    </recommendedName>
</protein>
<comment type="similarity">
    <text evidence="1">Belongs to the Mg-chelatase subunit H family.</text>
</comment>
<evidence type="ECO:0000313" key="13">
    <source>
        <dbReference type="EMBL" id="ABP36340.1"/>
    </source>
</evidence>
<accession>A4SCY1</accession>
<dbReference type="HOGENOM" id="CLU_002017_1_2_10"/>
<feature type="compositionally biased region" description="Low complexity" evidence="10">
    <location>
        <begin position="797"/>
        <end position="812"/>
    </location>
</feature>
<dbReference type="PANTHER" id="PTHR44119:SF1">
    <property type="entry name" value="MAGNESIUM-CHELATASE SUBUNIT CHLH, CHLOROPLASTIC"/>
    <property type="match status" value="1"/>
</dbReference>
<dbReference type="Pfam" id="PF11965">
    <property type="entry name" value="DUF3479"/>
    <property type="match status" value="1"/>
</dbReference>
<keyword evidence="3" id="KW-0602">Photosynthesis</keyword>
<organism evidence="13">
    <name type="scientific">Chlorobium phaeovibrioides (strain DSM 265 / 1930)</name>
    <name type="common">Prosthecochloris vibrioformis (strain DSM 265)</name>
    <dbReference type="NCBI Taxonomy" id="290318"/>
    <lineage>
        <taxon>Bacteria</taxon>
        <taxon>Pseudomonadati</taxon>
        <taxon>Chlorobiota</taxon>
        <taxon>Chlorobiia</taxon>
        <taxon>Chlorobiales</taxon>
        <taxon>Chlorobiaceae</taxon>
        <taxon>Chlorobium/Pelodictyon group</taxon>
        <taxon>Chlorobium</taxon>
    </lineage>
</organism>
<dbReference type="GO" id="GO:0005524">
    <property type="term" value="F:ATP binding"/>
    <property type="evidence" value="ECO:0007669"/>
    <property type="project" value="UniProtKB-KW"/>
</dbReference>
<keyword evidence="5" id="KW-0547">Nucleotide-binding</keyword>
<dbReference type="NCBIfam" id="NF009140">
    <property type="entry name" value="PRK12493.1"/>
    <property type="match status" value="1"/>
</dbReference>
<dbReference type="InterPro" id="IPR003672">
    <property type="entry name" value="CobN/Mg_chltase"/>
</dbReference>
<evidence type="ECO:0000256" key="8">
    <source>
        <dbReference type="ARBA" id="ARBA00023444"/>
    </source>
</evidence>
<evidence type="ECO:0000256" key="3">
    <source>
        <dbReference type="ARBA" id="ARBA00022531"/>
    </source>
</evidence>
<dbReference type="KEGG" id="pvi:Cvib_0318"/>
<evidence type="ECO:0000256" key="9">
    <source>
        <dbReference type="ARBA" id="ARBA00048693"/>
    </source>
</evidence>
<keyword evidence="7" id="KW-0149">Chlorophyll biosynthesis</keyword>
<dbReference type="PANTHER" id="PTHR44119">
    <property type="entry name" value="MAGNESIUM-CHELATASE SUBUNIT CHLH, CHLOROPLASTIC"/>
    <property type="match status" value="1"/>
</dbReference>
<dbReference type="eggNOG" id="COG1429">
    <property type="taxonomic scope" value="Bacteria"/>
</dbReference>
<gene>
    <name evidence="13" type="ordered locus">Cvib_0318</name>
</gene>
<dbReference type="GO" id="GO:0016851">
    <property type="term" value="F:magnesium chelatase activity"/>
    <property type="evidence" value="ECO:0007669"/>
    <property type="project" value="UniProtKB-EC"/>
</dbReference>
<evidence type="ECO:0000256" key="1">
    <source>
        <dbReference type="ARBA" id="ARBA00010851"/>
    </source>
</evidence>
<keyword evidence="4 13" id="KW-0436">Ligase</keyword>
<keyword evidence="6" id="KW-0067">ATP-binding</keyword>
<evidence type="ECO:0000259" key="11">
    <source>
        <dbReference type="Pfam" id="PF02514"/>
    </source>
</evidence>
<dbReference type="EC" id="6.6.1.1" evidence="2"/>
<evidence type="ECO:0000259" key="12">
    <source>
        <dbReference type="Pfam" id="PF11965"/>
    </source>
</evidence>
<name>A4SCY1_CHLPM</name>
<dbReference type="InterPro" id="IPR011771">
    <property type="entry name" value="BchH"/>
</dbReference>
<dbReference type="NCBIfam" id="TIGR02025">
    <property type="entry name" value="BchH"/>
    <property type="match status" value="1"/>
</dbReference>
<evidence type="ECO:0000256" key="4">
    <source>
        <dbReference type="ARBA" id="ARBA00022598"/>
    </source>
</evidence>
<reference evidence="13" key="1">
    <citation type="submission" date="2007-03" db="EMBL/GenBank/DDBJ databases">
        <title>Complete sequence of Prosthecochloris vibrioformis DSM 265.</title>
        <authorList>
            <consortium name="US DOE Joint Genome Institute"/>
            <person name="Copeland A."/>
            <person name="Lucas S."/>
            <person name="Lapidus A."/>
            <person name="Barry K."/>
            <person name="Detter J.C."/>
            <person name="Glavina del Rio T."/>
            <person name="Hammon N."/>
            <person name="Israni S."/>
            <person name="Pitluck S."/>
            <person name="Schmutz J."/>
            <person name="Larimer F."/>
            <person name="Land M."/>
            <person name="Hauser L."/>
            <person name="Mikhailova N."/>
            <person name="Li T."/>
            <person name="Overmann J."/>
            <person name="Schuster S.C."/>
            <person name="Bryant D.A."/>
            <person name="Richardson P."/>
        </authorList>
    </citation>
    <scope>NUCLEOTIDE SEQUENCE [LARGE SCALE GENOMIC DNA]</scope>
    <source>
        <strain evidence="13">DSM 265</strain>
    </source>
</reference>
<proteinExistence type="inferred from homology"/>
<evidence type="ECO:0000256" key="7">
    <source>
        <dbReference type="ARBA" id="ARBA00023171"/>
    </source>
</evidence>
<evidence type="ECO:0000256" key="2">
    <source>
        <dbReference type="ARBA" id="ARBA00012825"/>
    </source>
</evidence>
<comment type="pathway">
    <text evidence="8">Porphyrin-containing compound metabolism.</text>
</comment>
<dbReference type="OrthoDB" id="9757976at2"/>
<dbReference type="GO" id="GO:0015979">
    <property type="term" value="P:photosynthesis"/>
    <property type="evidence" value="ECO:0007669"/>
    <property type="project" value="UniProtKB-KW"/>
</dbReference>
<feature type="domain" description="CobN/magnesium chelatase" evidence="11">
    <location>
        <begin position="166"/>
        <end position="1272"/>
    </location>
</feature>
<dbReference type="InterPro" id="IPR022571">
    <property type="entry name" value="Mg_chelatase_H_N"/>
</dbReference>
<dbReference type="GO" id="GO:0015995">
    <property type="term" value="P:chlorophyll biosynthetic process"/>
    <property type="evidence" value="ECO:0007669"/>
    <property type="project" value="UniProtKB-KW"/>
</dbReference>
<dbReference type="EMBL" id="CP000607">
    <property type="protein sequence ID" value="ABP36340.1"/>
    <property type="molecule type" value="Genomic_DNA"/>
</dbReference>
<evidence type="ECO:0000256" key="6">
    <source>
        <dbReference type="ARBA" id="ARBA00022840"/>
    </source>
</evidence>
<dbReference type="STRING" id="290318.Cvib_0318"/>
<dbReference type="Pfam" id="PF02514">
    <property type="entry name" value="CobN-Mg_chel"/>
    <property type="match status" value="1"/>
</dbReference>
<feature type="region of interest" description="Disordered" evidence="10">
    <location>
        <begin position="792"/>
        <end position="820"/>
    </location>
</feature>
<evidence type="ECO:0000256" key="10">
    <source>
        <dbReference type="SAM" id="MobiDB-lite"/>
    </source>
</evidence>
<sequence>MHFVFLTMEATNNSTLKAAAAALNARHGTGLEVSVFSLGLHNSPELWNTLSLALPTADFVFGSMLFSEEIVRPLEKLLHPLTCPVCMITSNPALVNETRLGRFSLRRAKEEESGPPGVFRQWAAKLKPKHSHGESQRQLSLVRNLSKVMKHIPGRARDIHTFIAAHQFWLNGSAENMERFLALLIDRYAEGWKGKLPQEDPIFYPDAALCHPGAEKEFFTAADFLKWQKKHSPHLTRGPVAILAMRSTVLSGNMDHLKALVEAFEAKGIRTCLAYSGGLDCRPAIRQFFNPEVPGSIRPALLLNATGFSLVGGPAENKAPEAVEMLQKLNLPCINLIPLSFQPIEQWKSGSLGLTPLQTALSIAVPELDGTIEPQVYAGTATASDRSIPLESEIRSISSRVERFLRLKETSAADKQVAIILFNFPPNLGNAGTAAFLNVFESLHQLLLEMKAAGYTVEVPDSAEALRERLLEGNRLIYGTDGNVGGMLPIEDYRKLFPAYTEMEPFWGDAPGEILNDRKNFQILGCRLGNIFIGQQPSFGYERDPMRLLMAKDASPNHAFAAFYTWLEHSFNADAVVHFGTHGALEFMPGKQAGLSASCWPKRLIGSLPNFYCYSVNNPSEGAIARRRGLATLISYLAPPLEQAGLYKDLRKLHDLIAAWRATPSEDLALEIRELAALVDIEGGGPEEPDESFITRLNAELYQIEERMIPLGLHVMGEAPPPDSLCDHLALIASHARPELDGKSLPEAIAAHLQKNFRDLEQEMLHDRAAQEAWHEITAISHEAVRRFTGRLHEQSNSRSAQSNSRSAQSNSHSVSMKQRLEGSLPVRIAEADGYLQEKAGMKPQELQRLWHFLQRIMVNLADNPELQAVLNALEGHYTPPSPGNDLVRNPEIVPTGRNIHSLDPYAMPSPAAVTAGKRSAEALLEAYRKEHGDFPRSIALVLWGTDNLKSEGEGVAQALALLGARTKTDELGKIADVELIPLKELGRPRIDTVMTISGIFRDLLSVQVRLLDRAARLAAAADEPPEMNFVRQHVLEEMQTGNCPMEDASNRVYSNAPGSYGANVNHLVESSSWEDEQELADAFTSRKGFAVTAAGEWLECPDALRSALKHVNLAYQNIDSAEIGISDIDHYYEYLGGVSKSVERIAGTRPGIMVGDSTGPGGRQRISSLEKMVSLEARTKLLNPKWYDAMLEQGYEGVREIEAHLGNTYGWSATASAVQNWTYRQFNETYLQDKEMLERLRKLNPHATISMTRRLLEANSRGFWETDEDTLEELRKLYADLESHIEGTGQEGH</sequence>
<evidence type="ECO:0000256" key="5">
    <source>
        <dbReference type="ARBA" id="ARBA00022741"/>
    </source>
</evidence>
<comment type="catalytic activity">
    <reaction evidence="9">
        <text>protoporphyrin IX + Mg(2+) + ATP + H2O = Mg-protoporphyrin IX + ADP + phosphate + 3 H(+)</text>
        <dbReference type="Rhea" id="RHEA:13961"/>
        <dbReference type="ChEBI" id="CHEBI:15377"/>
        <dbReference type="ChEBI" id="CHEBI:15378"/>
        <dbReference type="ChEBI" id="CHEBI:18420"/>
        <dbReference type="ChEBI" id="CHEBI:30616"/>
        <dbReference type="ChEBI" id="CHEBI:43474"/>
        <dbReference type="ChEBI" id="CHEBI:57306"/>
        <dbReference type="ChEBI" id="CHEBI:60492"/>
        <dbReference type="ChEBI" id="CHEBI:456216"/>
        <dbReference type="EC" id="6.6.1.1"/>
    </reaction>
</comment>